<comment type="similarity">
    <text evidence="2">Belongs to the CDC50/LEM3 family.</text>
</comment>
<comment type="caution">
    <text evidence="7">The sequence shown here is derived from an EMBL/GenBank/DDBJ whole genome shotgun (WGS) entry which is preliminary data.</text>
</comment>
<evidence type="ECO:0000256" key="6">
    <source>
        <dbReference type="SAM" id="Phobius"/>
    </source>
</evidence>
<evidence type="ECO:0000313" key="7">
    <source>
        <dbReference type="EMBL" id="ORD94174.1"/>
    </source>
</evidence>
<dbReference type="PANTHER" id="PTHR10926">
    <property type="entry name" value="CELL CYCLE CONTROL PROTEIN 50"/>
    <property type="match status" value="1"/>
</dbReference>
<comment type="subcellular location">
    <subcellularLocation>
        <location evidence="1">Membrane</location>
        <topology evidence="1">Multi-pass membrane protein</topology>
    </subcellularLocation>
</comment>
<proteinExistence type="inferred from homology"/>
<feature type="transmembrane region" description="Helical" evidence="6">
    <location>
        <begin position="30"/>
        <end position="50"/>
    </location>
</feature>
<protein>
    <submittedName>
        <fullName evidence="7">CDC50</fullName>
    </submittedName>
</protein>
<dbReference type="Proteomes" id="UP000192639">
    <property type="component" value="Unassembled WGS sequence"/>
</dbReference>
<accession>A0A1Y1S6U1</accession>
<evidence type="ECO:0000313" key="8">
    <source>
        <dbReference type="Proteomes" id="UP000192639"/>
    </source>
</evidence>
<feature type="transmembrane region" description="Helical" evidence="6">
    <location>
        <begin position="252"/>
        <end position="275"/>
    </location>
</feature>
<reference evidence="7 8" key="1">
    <citation type="journal article" date="2017" name="Environ. Microbiol.">
        <title>Decay of the glycolytic pathway and adaptation to intranuclear parasitism within Enterocytozoonidae microsporidia.</title>
        <authorList>
            <person name="Wiredu Boakye D."/>
            <person name="Jaroenlak P."/>
            <person name="Prachumwat A."/>
            <person name="Williams T.A."/>
            <person name="Bateman K.S."/>
            <person name="Itsathitphaisarn O."/>
            <person name="Sritunyalucksana K."/>
            <person name="Paszkiewicz K.H."/>
            <person name="Moore K.A."/>
            <person name="Stentiford G.D."/>
            <person name="Williams B.A."/>
        </authorList>
    </citation>
    <scope>NUCLEOTIDE SEQUENCE [LARGE SCALE GENOMIC DNA]</scope>
    <source>
        <strain evidence="7 8">GB1</strain>
    </source>
</reference>
<evidence type="ECO:0000256" key="3">
    <source>
        <dbReference type="ARBA" id="ARBA00022692"/>
    </source>
</evidence>
<dbReference type="VEuPathDB" id="MicrosporidiaDB:ECANGB1_1089"/>
<dbReference type="GO" id="GO:0005794">
    <property type="term" value="C:Golgi apparatus"/>
    <property type="evidence" value="ECO:0007669"/>
    <property type="project" value="TreeGrafter"/>
</dbReference>
<keyword evidence="8" id="KW-1185">Reference proteome</keyword>
<dbReference type="Pfam" id="PF03381">
    <property type="entry name" value="CDC50"/>
    <property type="match status" value="1"/>
</dbReference>
<evidence type="ECO:0000256" key="1">
    <source>
        <dbReference type="ARBA" id="ARBA00004141"/>
    </source>
</evidence>
<organism evidence="7 8">
    <name type="scientific">Enterospora canceri</name>
    <dbReference type="NCBI Taxonomy" id="1081671"/>
    <lineage>
        <taxon>Eukaryota</taxon>
        <taxon>Fungi</taxon>
        <taxon>Fungi incertae sedis</taxon>
        <taxon>Microsporidia</taxon>
        <taxon>Enterocytozoonidae</taxon>
        <taxon>Enterospora</taxon>
    </lineage>
</organism>
<dbReference type="InterPro" id="IPR005045">
    <property type="entry name" value="CDC50/LEM3_fam"/>
</dbReference>
<evidence type="ECO:0000256" key="4">
    <source>
        <dbReference type="ARBA" id="ARBA00022989"/>
    </source>
</evidence>
<gene>
    <name evidence="7" type="primary">CDC50</name>
    <name evidence="7" type="ORF">ECANGB1_1089</name>
</gene>
<evidence type="ECO:0000256" key="5">
    <source>
        <dbReference type="ARBA" id="ARBA00023136"/>
    </source>
</evidence>
<dbReference type="AlphaFoldDB" id="A0A1Y1S6U1"/>
<dbReference type="GO" id="GO:0005886">
    <property type="term" value="C:plasma membrane"/>
    <property type="evidence" value="ECO:0007669"/>
    <property type="project" value="TreeGrafter"/>
</dbReference>
<keyword evidence="3 6" id="KW-0812">Transmembrane</keyword>
<dbReference type="GO" id="GO:0005783">
    <property type="term" value="C:endoplasmic reticulum"/>
    <property type="evidence" value="ECO:0007669"/>
    <property type="project" value="TreeGrafter"/>
</dbReference>
<dbReference type="PANTHER" id="PTHR10926:SF0">
    <property type="entry name" value="CDC50, ISOFORM A"/>
    <property type="match status" value="1"/>
</dbReference>
<name>A0A1Y1S6U1_9MICR</name>
<keyword evidence="4 6" id="KW-1133">Transmembrane helix</keyword>
<sequence>MLSWLRKNIFEQETPGTYKEHNPHKIAKKLLLLGLINGILAALLFIYYAFIFERSVEYTNDTTRRISLPVGVKVFMYIEIDFNQANLKYIKSINYAQIKGETTELELDKLEPFGFKDDKPIYPAGALPNSFFQDVIEVEGQEIKQENITFNSDLRRVGVTSYNPNEIEIPPSWTKRTNAGSKPLNFTGAEGLPILNERFINWIDPTMFYPTKKLWGTVNATKADNSLIIESESEYDKQIIFTSGSFFGFRNFYIPVTFLIISILSVGIALMLIWFP</sequence>
<dbReference type="EMBL" id="LWDP01000030">
    <property type="protein sequence ID" value="ORD94174.1"/>
    <property type="molecule type" value="Genomic_DNA"/>
</dbReference>
<evidence type="ECO:0000256" key="2">
    <source>
        <dbReference type="ARBA" id="ARBA00009457"/>
    </source>
</evidence>
<keyword evidence="5 6" id="KW-0472">Membrane</keyword>
<dbReference type="OrthoDB" id="340608at2759"/>